<dbReference type="Gene3D" id="3.90.1300.10">
    <property type="entry name" value="Amidase signature (AS) domain"/>
    <property type="match status" value="1"/>
</dbReference>
<dbReference type="RefSeq" id="WP_043057255.1">
    <property type="nucleotide sequence ID" value="NZ_LXEY01000014.1"/>
</dbReference>
<evidence type="ECO:0000259" key="1">
    <source>
        <dbReference type="Pfam" id="PF01425"/>
    </source>
</evidence>
<dbReference type="PANTHER" id="PTHR11895">
    <property type="entry name" value="TRANSAMIDASE"/>
    <property type="match status" value="1"/>
</dbReference>
<dbReference type="OrthoDB" id="182039at2"/>
<dbReference type="STRING" id="1837282.A6F49_07225"/>
<dbReference type="GO" id="GO:0003824">
    <property type="term" value="F:catalytic activity"/>
    <property type="evidence" value="ECO:0007669"/>
    <property type="project" value="InterPro"/>
</dbReference>
<accession>A0A1B7M130</accession>
<sequence length="438" mass="47003">MSTTDHLEHVLHELAIIDQTLATSIELLRDAALTMAAESDRQQAANTARPLEGMPFTVKDVIDVAGARTTGGSKTRENIEPAHESAQVIQRLLHAGAIPVAKDSTSEFAIGDMHTPLKGPCSNPWDVSRWAGGSSSGTAATVATGVVPFGIGTDVNGSVRMPAAFCGVVGLKPTRGLVPSHGVMPMAWSTEVVGPLARDATTLREVFLVMRDSTPSAVPSPVPDRQLRLAVPQDDIFLDCDASVLAGLEDFLTTMQAYGTESVLTTMPEAAFAAQSTRQIVATESAYVHCHDSDLWREYTVFTQQRLQLGLSTKATDYIHAQHQSRALSRVLTAMLNDADAIVMPTVPGTAPKIADAMMTINDQEVETYLHQSRFVSLCSVTGFPAISFPTGFDHGGRPVSTMLIGAPRHEEQLIAIVETYQAHSDHHLVSPDYNRAA</sequence>
<dbReference type="Pfam" id="PF01425">
    <property type="entry name" value="Amidase"/>
    <property type="match status" value="1"/>
</dbReference>
<protein>
    <recommendedName>
        <fullName evidence="1">Amidase domain-containing protein</fullName>
    </recommendedName>
</protein>
<proteinExistence type="predicted"/>
<feature type="domain" description="Amidase" evidence="1">
    <location>
        <begin position="7"/>
        <end position="414"/>
    </location>
</feature>
<reference evidence="2 3" key="1">
    <citation type="submission" date="2016-04" db="EMBL/GenBank/DDBJ databases">
        <title>First whole genome shotgun sequence of the bacterium Enteractinococcus sp. strain UASWS1574.</title>
        <authorList>
            <person name="Crovadore J."/>
            <person name="Chablais R."/>
            <person name="Lefort F."/>
        </authorList>
    </citation>
    <scope>NUCLEOTIDE SEQUENCE [LARGE SCALE GENOMIC DNA]</scope>
    <source>
        <strain evidence="2 3">UASWS1574</strain>
    </source>
</reference>
<dbReference type="Proteomes" id="UP000078292">
    <property type="component" value="Unassembled WGS sequence"/>
</dbReference>
<keyword evidence="3" id="KW-1185">Reference proteome</keyword>
<dbReference type="PANTHER" id="PTHR11895:SF176">
    <property type="entry name" value="AMIDASE AMID-RELATED"/>
    <property type="match status" value="1"/>
</dbReference>
<dbReference type="AlphaFoldDB" id="A0A1B7M130"/>
<evidence type="ECO:0000313" key="2">
    <source>
        <dbReference type="EMBL" id="OAV62084.1"/>
    </source>
</evidence>
<dbReference type="SUPFAM" id="SSF75304">
    <property type="entry name" value="Amidase signature (AS) enzymes"/>
    <property type="match status" value="1"/>
</dbReference>
<name>A0A1B7M130_9MICC</name>
<evidence type="ECO:0000313" key="3">
    <source>
        <dbReference type="Proteomes" id="UP000078292"/>
    </source>
</evidence>
<comment type="caution">
    <text evidence="2">The sequence shown here is derived from an EMBL/GenBank/DDBJ whole genome shotgun (WGS) entry which is preliminary data.</text>
</comment>
<dbReference type="InterPro" id="IPR023631">
    <property type="entry name" value="Amidase_dom"/>
</dbReference>
<dbReference type="InterPro" id="IPR036928">
    <property type="entry name" value="AS_sf"/>
</dbReference>
<gene>
    <name evidence="2" type="ORF">A6F49_07225</name>
</gene>
<organism evidence="2 3">
    <name type="scientific">Enteractinococcus helveticum</name>
    <dbReference type="NCBI Taxonomy" id="1837282"/>
    <lineage>
        <taxon>Bacteria</taxon>
        <taxon>Bacillati</taxon>
        <taxon>Actinomycetota</taxon>
        <taxon>Actinomycetes</taxon>
        <taxon>Micrococcales</taxon>
        <taxon>Micrococcaceae</taxon>
    </lineage>
</organism>
<dbReference type="EMBL" id="LXEY01000014">
    <property type="protein sequence ID" value="OAV62084.1"/>
    <property type="molecule type" value="Genomic_DNA"/>
</dbReference>
<dbReference type="InterPro" id="IPR000120">
    <property type="entry name" value="Amidase"/>
</dbReference>